<sequence length="278" mass="31587">MGFIVNSLQLITIVGKNTKKIERERKIPDLNEINPENNPQSINQQNESNKTSENMAGQYQMNTSSTQDTNNDDVQIIENSGTGKQTLAEVASSSQLRDVDPLAQIMKMYTDNEDDTDNDNVQITENSGIGKQTLAEVASSSQGRDVDPLANKNFLNIQQQILKNIKFKQNVNVDGNQGGFHLSSLSKQQISDNIREEKINKLSVELRECVAKKKREFEQSYRNDCETFGFVTQKLVEKNKTLEDRLKVALLETMKDLQSETMKKFDEFLDQIYSFNCN</sequence>
<dbReference type="GO" id="GO:0045892">
    <property type="term" value="P:negative regulation of DNA-templated transcription"/>
    <property type="evidence" value="ECO:0007669"/>
    <property type="project" value="InterPro"/>
</dbReference>
<dbReference type="EMBL" id="CAJEWN010000102">
    <property type="protein sequence ID" value="CAD2164246.1"/>
    <property type="molecule type" value="Genomic_DNA"/>
</dbReference>
<dbReference type="Proteomes" id="UP000580250">
    <property type="component" value="Unassembled WGS sequence"/>
</dbReference>
<reference evidence="3 4" key="1">
    <citation type="submission" date="2020-08" db="EMBL/GenBank/DDBJ databases">
        <authorList>
            <person name="Koutsovoulos G."/>
            <person name="Danchin GJ E."/>
        </authorList>
    </citation>
    <scope>NUCLEOTIDE SEQUENCE [LARGE SCALE GENOMIC DNA]</scope>
</reference>
<dbReference type="OrthoDB" id="8933311at2759"/>
<dbReference type="AlphaFoldDB" id="A0A6V7URG3"/>
<dbReference type="Pfam" id="PF25234">
    <property type="entry name" value="Periphilin_C"/>
    <property type="match status" value="1"/>
</dbReference>
<dbReference type="GO" id="GO:0005654">
    <property type="term" value="C:nucleoplasm"/>
    <property type="evidence" value="ECO:0007669"/>
    <property type="project" value="TreeGrafter"/>
</dbReference>
<dbReference type="GO" id="GO:0045814">
    <property type="term" value="P:negative regulation of gene expression, epigenetic"/>
    <property type="evidence" value="ECO:0007669"/>
    <property type="project" value="TreeGrafter"/>
</dbReference>
<feature type="region of interest" description="Disordered" evidence="1">
    <location>
        <begin position="25"/>
        <end position="54"/>
    </location>
</feature>
<dbReference type="InterPro" id="IPR057603">
    <property type="entry name" value="Periphilin-1_C"/>
</dbReference>
<feature type="compositionally biased region" description="Polar residues" evidence="1">
    <location>
        <begin position="34"/>
        <end position="54"/>
    </location>
</feature>
<dbReference type="PANTHER" id="PTHR15836:SF4">
    <property type="entry name" value="PERIPHILIN-1"/>
    <property type="match status" value="1"/>
</dbReference>
<protein>
    <recommendedName>
        <fullName evidence="2">Periphilin-1 C-terminal domain-containing protein</fullName>
    </recommendedName>
</protein>
<name>A0A6V7URG3_MELEN</name>
<dbReference type="PANTHER" id="PTHR15836">
    <property type="entry name" value="PERIPHILIN 1"/>
    <property type="match status" value="1"/>
</dbReference>
<evidence type="ECO:0000259" key="2">
    <source>
        <dbReference type="Pfam" id="PF25234"/>
    </source>
</evidence>
<comment type="caution">
    <text evidence="3">The sequence shown here is derived from an EMBL/GenBank/DDBJ whole genome shotgun (WGS) entry which is preliminary data.</text>
</comment>
<proteinExistence type="predicted"/>
<evidence type="ECO:0000313" key="3">
    <source>
        <dbReference type="EMBL" id="CAD2164246.1"/>
    </source>
</evidence>
<dbReference type="GO" id="GO:0097355">
    <property type="term" value="P:protein localization to heterochromatin"/>
    <property type="evidence" value="ECO:0007669"/>
    <property type="project" value="TreeGrafter"/>
</dbReference>
<organism evidence="3 4">
    <name type="scientific">Meloidogyne enterolobii</name>
    <name type="common">Root-knot nematode worm</name>
    <name type="synonym">Meloidogyne mayaguensis</name>
    <dbReference type="NCBI Taxonomy" id="390850"/>
    <lineage>
        <taxon>Eukaryota</taxon>
        <taxon>Metazoa</taxon>
        <taxon>Ecdysozoa</taxon>
        <taxon>Nematoda</taxon>
        <taxon>Chromadorea</taxon>
        <taxon>Rhabditida</taxon>
        <taxon>Tylenchina</taxon>
        <taxon>Tylenchomorpha</taxon>
        <taxon>Tylenchoidea</taxon>
        <taxon>Meloidogynidae</taxon>
        <taxon>Meloidogyninae</taxon>
        <taxon>Meloidogyne</taxon>
    </lineage>
</organism>
<feature type="domain" description="Periphilin-1 C-terminal" evidence="2">
    <location>
        <begin position="205"/>
        <end position="271"/>
    </location>
</feature>
<evidence type="ECO:0000313" key="4">
    <source>
        <dbReference type="Proteomes" id="UP000580250"/>
    </source>
</evidence>
<gene>
    <name evidence="3" type="ORF">MENT_LOCUS16471</name>
</gene>
<evidence type="ECO:0000256" key="1">
    <source>
        <dbReference type="SAM" id="MobiDB-lite"/>
    </source>
</evidence>
<accession>A0A6V7URG3</accession>
<dbReference type="InterPro" id="IPR028851">
    <property type="entry name" value="Pphln1"/>
</dbReference>